<dbReference type="EMBL" id="ML220114">
    <property type="protein sequence ID" value="TGZ83364.1"/>
    <property type="molecule type" value="Genomic_DNA"/>
</dbReference>
<keyword evidence="5" id="KW-0378">Hydrolase</keyword>
<evidence type="ECO:0000256" key="10">
    <source>
        <dbReference type="ARBA" id="ARBA00049729"/>
    </source>
</evidence>
<dbReference type="InterPro" id="IPR003675">
    <property type="entry name" value="Rce1/LyrA-like_dom"/>
</dbReference>
<dbReference type="GO" id="GO:0071586">
    <property type="term" value="P:CAAX-box protein processing"/>
    <property type="evidence" value="ECO:0007669"/>
    <property type="project" value="InterPro"/>
</dbReference>
<feature type="transmembrane region" description="Helical" evidence="11">
    <location>
        <begin position="257"/>
        <end position="278"/>
    </location>
</feature>
<dbReference type="EC" id="3.4.26.1" evidence="10"/>
<evidence type="ECO:0000256" key="8">
    <source>
        <dbReference type="ARBA" id="ARBA00023136"/>
    </source>
</evidence>
<dbReference type="Proteomes" id="UP000298138">
    <property type="component" value="Unassembled WGS sequence"/>
</dbReference>
<name>A0A4S2N343_9PEZI</name>
<dbReference type="Pfam" id="PF02517">
    <property type="entry name" value="Rce1-like"/>
    <property type="match status" value="1"/>
</dbReference>
<feature type="domain" description="CAAX prenyl protease 2/Lysostaphin resistance protein A-like" evidence="12">
    <location>
        <begin position="134"/>
        <end position="239"/>
    </location>
</feature>
<dbReference type="GO" id="GO:0004222">
    <property type="term" value="F:metalloendopeptidase activity"/>
    <property type="evidence" value="ECO:0007669"/>
    <property type="project" value="InterPro"/>
</dbReference>
<evidence type="ECO:0000256" key="6">
    <source>
        <dbReference type="ARBA" id="ARBA00022824"/>
    </source>
</evidence>
<reference evidence="13 14" key="1">
    <citation type="submission" date="2019-04" db="EMBL/GenBank/DDBJ databases">
        <title>Comparative genomics and transcriptomics to analyze fruiting body development in filamentous ascomycetes.</title>
        <authorList>
            <consortium name="DOE Joint Genome Institute"/>
            <person name="Lutkenhaus R."/>
            <person name="Traeger S."/>
            <person name="Breuer J."/>
            <person name="Kuo A."/>
            <person name="Lipzen A."/>
            <person name="Pangilinan J."/>
            <person name="Dilworth D."/>
            <person name="Sandor L."/>
            <person name="Poggeler S."/>
            <person name="Barry K."/>
            <person name="Grigoriev I.V."/>
            <person name="Nowrousian M."/>
        </authorList>
    </citation>
    <scope>NUCLEOTIDE SEQUENCE [LARGE SCALE GENOMIC DNA]</scope>
    <source>
        <strain evidence="13 14">CBS 389.68</strain>
    </source>
</reference>
<evidence type="ECO:0000313" key="14">
    <source>
        <dbReference type="Proteomes" id="UP000298138"/>
    </source>
</evidence>
<evidence type="ECO:0000256" key="9">
    <source>
        <dbReference type="ARBA" id="ARBA00047280"/>
    </source>
</evidence>
<evidence type="ECO:0000256" key="2">
    <source>
        <dbReference type="ARBA" id="ARBA00006897"/>
    </source>
</evidence>
<feature type="transmembrane region" description="Helical" evidence="11">
    <location>
        <begin position="201"/>
        <end position="221"/>
    </location>
</feature>
<dbReference type="FunCoup" id="A0A4S2N343">
    <property type="interactions" value="303"/>
</dbReference>
<evidence type="ECO:0000313" key="13">
    <source>
        <dbReference type="EMBL" id="TGZ83364.1"/>
    </source>
</evidence>
<dbReference type="PANTHER" id="PTHR13046:SF0">
    <property type="entry name" value="CAAX PRENYL PROTEASE 2"/>
    <property type="match status" value="1"/>
</dbReference>
<dbReference type="InParanoid" id="A0A4S2N343"/>
<organism evidence="13 14">
    <name type="scientific">Ascodesmis nigricans</name>
    <dbReference type="NCBI Taxonomy" id="341454"/>
    <lineage>
        <taxon>Eukaryota</taxon>
        <taxon>Fungi</taxon>
        <taxon>Dikarya</taxon>
        <taxon>Ascomycota</taxon>
        <taxon>Pezizomycotina</taxon>
        <taxon>Pezizomycetes</taxon>
        <taxon>Pezizales</taxon>
        <taxon>Ascodesmidaceae</taxon>
        <taxon>Ascodesmis</taxon>
    </lineage>
</organism>
<keyword evidence="7 11" id="KW-1133">Transmembrane helix</keyword>
<dbReference type="InterPro" id="IPR039731">
    <property type="entry name" value="Rce1"/>
</dbReference>
<comment type="subcellular location">
    <subcellularLocation>
        <location evidence="1">Endoplasmic reticulum membrane</location>
        <topology evidence="1">Multi-pass membrane protein</topology>
    </subcellularLocation>
</comment>
<dbReference type="PANTHER" id="PTHR13046">
    <property type="entry name" value="PROTEASE U48 CAAX PRENYL PROTEASE RCE1"/>
    <property type="match status" value="1"/>
</dbReference>
<feature type="transmembrane region" description="Helical" evidence="11">
    <location>
        <begin position="168"/>
        <end position="189"/>
    </location>
</feature>
<comment type="catalytic activity">
    <reaction evidence="9">
        <text>Hydrolyzes the peptide bond -P2-(S-farnesyl or geranylgeranyl)C-P1'-P2'-P3'-COOH where P1' and P2' are amino acids with aliphatic sidechains and P3' is any C-terminal residue.</text>
        <dbReference type="EC" id="3.4.26.1"/>
    </reaction>
</comment>
<evidence type="ECO:0000256" key="5">
    <source>
        <dbReference type="ARBA" id="ARBA00022801"/>
    </source>
</evidence>
<dbReference type="STRING" id="341454.A0A4S2N343"/>
<dbReference type="GO" id="GO:0005789">
    <property type="term" value="C:endoplasmic reticulum membrane"/>
    <property type="evidence" value="ECO:0007669"/>
    <property type="project" value="UniProtKB-SubCell"/>
</dbReference>
<evidence type="ECO:0000256" key="4">
    <source>
        <dbReference type="ARBA" id="ARBA00022692"/>
    </source>
</evidence>
<feature type="transmembrane region" description="Helical" evidence="11">
    <location>
        <begin position="52"/>
        <end position="70"/>
    </location>
</feature>
<accession>A0A4S2N343</accession>
<keyword evidence="3" id="KW-0645">Protease</keyword>
<keyword evidence="8 11" id="KW-0472">Membrane</keyword>
<keyword evidence="14" id="KW-1185">Reference proteome</keyword>
<keyword evidence="4 11" id="KW-0812">Transmembrane</keyword>
<evidence type="ECO:0000256" key="3">
    <source>
        <dbReference type="ARBA" id="ARBA00022670"/>
    </source>
</evidence>
<dbReference type="AlphaFoldDB" id="A0A4S2N343"/>
<evidence type="ECO:0000256" key="11">
    <source>
        <dbReference type="SAM" id="Phobius"/>
    </source>
</evidence>
<evidence type="ECO:0000256" key="7">
    <source>
        <dbReference type="ARBA" id="ARBA00022989"/>
    </source>
</evidence>
<evidence type="ECO:0000256" key="1">
    <source>
        <dbReference type="ARBA" id="ARBA00004477"/>
    </source>
</evidence>
<sequence length="289" mass="32807">MTTPQLFPTHATFLSALHTLLYVGVLYLSPITRPRPFLPRDTPFHIRARTRAVTVATFLSVLITSLILYLKTGEKNVLSFYEPTPAAIVDTVKALALTSVLFIGPLWKEVVENVQDSGDARRWGQDVVARLRSWVGWRNYVVAPITEEIVFRACIVPLQILAGRSSKVVIFVSPLYFGIGHIHHAYEFYLNNPHMIQAMVLRTLIQFTYTSIFGWYVAFLFVRTGSVLPAIFVHSFCNSLGVPSLALRSEEKVWKRWLYWVLLVVVGPVGFYSCLWPWTESRGELIGFG</sequence>
<keyword evidence="6" id="KW-0256">Endoplasmic reticulum</keyword>
<proteinExistence type="inferred from homology"/>
<gene>
    <name evidence="13" type="ORF">EX30DRAFT_339552</name>
</gene>
<comment type="similarity">
    <text evidence="2">Belongs to the peptidase U48 family.</text>
</comment>
<evidence type="ECO:0000259" key="12">
    <source>
        <dbReference type="Pfam" id="PF02517"/>
    </source>
</evidence>
<dbReference type="OrthoDB" id="271604at2759"/>
<protein>
    <recommendedName>
        <fullName evidence="10">intramembrane prenyl-peptidase Rce1</fullName>
        <ecNumber evidence="10">3.4.26.1</ecNumber>
    </recommendedName>
</protein>
<feature type="transmembrane region" description="Helical" evidence="11">
    <location>
        <begin position="12"/>
        <end position="31"/>
    </location>
</feature>